<evidence type="ECO:0000256" key="1">
    <source>
        <dbReference type="ARBA" id="ARBA00001966"/>
    </source>
</evidence>
<dbReference type="InterPro" id="IPR006638">
    <property type="entry name" value="Elp3/MiaA/NifB-like_rSAM"/>
</dbReference>
<dbReference type="SFLD" id="SFLDG01082">
    <property type="entry name" value="B12-binding_domain_containing"/>
    <property type="match status" value="1"/>
</dbReference>
<gene>
    <name evidence="7" type="ORF">GF339_03625</name>
</gene>
<dbReference type="SFLD" id="SFLDG01123">
    <property type="entry name" value="methyltransferase_(Class_B)"/>
    <property type="match status" value="1"/>
</dbReference>
<dbReference type="InterPro" id="IPR034466">
    <property type="entry name" value="Methyltransferase_Class_B"/>
</dbReference>
<dbReference type="GO" id="GO:0005829">
    <property type="term" value="C:cytosol"/>
    <property type="evidence" value="ECO:0007669"/>
    <property type="project" value="TreeGrafter"/>
</dbReference>
<accession>A0A9D5JSZ0</accession>
<comment type="cofactor">
    <cofactor evidence="1">
        <name>[4Fe-4S] cluster</name>
        <dbReference type="ChEBI" id="CHEBI:49883"/>
    </cofactor>
</comment>
<evidence type="ECO:0000313" key="7">
    <source>
        <dbReference type="EMBL" id="MBD3323648.1"/>
    </source>
</evidence>
<dbReference type="InterPro" id="IPR058240">
    <property type="entry name" value="rSAM_sf"/>
</dbReference>
<evidence type="ECO:0000313" key="8">
    <source>
        <dbReference type="Proteomes" id="UP000649604"/>
    </source>
</evidence>
<organism evidence="7 8">
    <name type="scientific">candidate division KSB3 bacterium</name>
    <dbReference type="NCBI Taxonomy" id="2044937"/>
    <lineage>
        <taxon>Bacteria</taxon>
        <taxon>candidate division KSB3</taxon>
    </lineage>
</organism>
<dbReference type="InterPro" id="IPR051198">
    <property type="entry name" value="BchE-like"/>
</dbReference>
<evidence type="ECO:0000256" key="3">
    <source>
        <dbReference type="ARBA" id="ARBA00022723"/>
    </source>
</evidence>
<evidence type="ECO:0000256" key="2">
    <source>
        <dbReference type="ARBA" id="ARBA00022691"/>
    </source>
</evidence>
<dbReference type="InterPro" id="IPR023404">
    <property type="entry name" value="rSAM_horseshoe"/>
</dbReference>
<feature type="domain" description="Radical SAM core" evidence="6">
    <location>
        <begin position="1"/>
        <end position="217"/>
    </location>
</feature>
<dbReference type="PROSITE" id="PS51918">
    <property type="entry name" value="RADICAL_SAM"/>
    <property type="match status" value="1"/>
</dbReference>
<keyword evidence="2" id="KW-0949">S-adenosyl-L-methionine</keyword>
<keyword evidence="4" id="KW-0408">Iron</keyword>
<evidence type="ECO:0000259" key="6">
    <source>
        <dbReference type="PROSITE" id="PS51918"/>
    </source>
</evidence>
<dbReference type="SFLD" id="SFLDS00029">
    <property type="entry name" value="Radical_SAM"/>
    <property type="match status" value="1"/>
</dbReference>
<proteinExistence type="predicted"/>
<protein>
    <submittedName>
        <fullName evidence="7">Radical SAM protein</fullName>
    </submittedName>
</protein>
<evidence type="ECO:0000256" key="5">
    <source>
        <dbReference type="ARBA" id="ARBA00023014"/>
    </source>
</evidence>
<dbReference type="PANTHER" id="PTHR43409">
    <property type="entry name" value="ANAEROBIC MAGNESIUM-PROTOPORPHYRIN IX MONOMETHYL ESTER CYCLASE-RELATED"/>
    <property type="match status" value="1"/>
</dbReference>
<dbReference type="CDD" id="cd01335">
    <property type="entry name" value="Radical_SAM"/>
    <property type="match status" value="1"/>
</dbReference>
<dbReference type="Proteomes" id="UP000649604">
    <property type="component" value="Unassembled WGS sequence"/>
</dbReference>
<name>A0A9D5JSZ0_9BACT</name>
<dbReference type="Gene3D" id="3.80.30.20">
    <property type="entry name" value="tm_1862 like domain"/>
    <property type="match status" value="1"/>
</dbReference>
<dbReference type="GO" id="GO:0046872">
    <property type="term" value="F:metal ion binding"/>
    <property type="evidence" value="ECO:0007669"/>
    <property type="project" value="UniProtKB-KW"/>
</dbReference>
<dbReference type="SUPFAM" id="SSF102114">
    <property type="entry name" value="Radical SAM enzymes"/>
    <property type="match status" value="1"/>
</dbReference>
<reference evidence="7" key="1">
    <citation type="submission" date="2019-11" db="EMBL/GenBank/DDBJ databases">
        <title>Microbial mats filling the niche in hypersaline microbial mats.</title>
        <authorList>
            <person name="Wong H.L."/>
            <person name="Macleod F.I."/>
            <person name="White R.A. III"/>
            <person name="Burns B.P."/>
        </authorList>
    </citation>
    <scope>NUCLEOTIDE SEQUENCE</scope>
    <source>
        <strain evidence="7">Rbin_158</strain>
    </source>
</reference>
<dbReference type="Pfam" id="PF04055">
    <property type="entry name" value="Radical_SAM"/>
    <property type="match status" value="1"/>
</dbReference>
<dbReference type="GO" id="GO:0003824">
    <property type="term" value="F:catalytic activity"/>
    <property type="evidence" value="ECO:0007669"/>
    <property type="project" value="InterPro"/>
</dbReference>
<dbReference type="EMBL" id="WJJP01000111">
    <property type="protein sequence ID" value="MBD3323648.1"/>
    <property type="molecule type" value="Genomic_DNA"/>
</dbReference>
<dbReference type="AlphaFoldDB" id="A0A9D5JSZ0"/>
<evidence type="ECO:0000256" key="4">
    <source>
        <dbReference type="ARBA" id="ARBA00023004"/>
    </source>
</evidence>
<sequence>MIGSLQTSRGCPFECEFCSVQAYAGRRQRYKPLAHILKELDVLYTSGYRNIFLVDDNLTANRRRAKELLTTLRAWNNQRPQGKVRFVTEVSLDIAREDDILSLCAEAGLTEVLIGIETPNEKSLQEINKRQNIGIDLKDSIQRFVDHNICVIGHMMVGFDADTLAIFEQQCQFAMTTPIPIFLVWTLMAAIGTPSLRAVKTCRAGCQRSLYGVMGYQYHPPADDQGGVADRVSLACQSALSSCRLR</sequence>
<keyword evidence="5" id="KW-0411">Iron-sulfur</keyword>
<dbReference type="PANTHER" id="PTHR43409:SF3">
    <property type="entry name" value="HYPOTHETICAL METHYLTRANSFERASE"/>
    <property type="match status" value="1"/>
</dbReference>
<dbReference type="InterPro" id="IPR007197">
    <property type="entry name" value="rSAM"/>
</dbReference>
<keyword evidence="3" id="KW-0479">Metal-binding</keyword>
<dbReference type="SMART" id="SM00729">
    <property type="entry name" value="Elp3"/>
    <property type="match status" value="1"/>
</dbReference>
<dbReference type="GO" id="GO:0051539">
    <property type="term" value="F:4 iron, 4 sulfur cluster binding"/>
    <property type="evidence" value="ECO:0007669"/>
    <property type="project" value="UniProtKB-KW"/>
</dbReference>
<comment type="caution">
    <text evidence="7">The sequence shown here is derived from an EMBL/GenBank/DDBJ whole genome shotgun (WGS) entry which is preliminary data.</text>
</comment>